<feature type="domain" description="PHD-type" evidence="6">
    <location>
        <begin position="131"/>
        <end position="184"/>
    </location>
</feature>
<dbReference type="Pfam" id="PF13832">
    <property type="entry name" value="zf-HC5HC2H_2"/>
    <property type="match status" value="1"/>
</dbReference>
<dbReference type="InterPro" id="IPR050701">
    <property type="entry name" value="Histone_Mod_Regulator"/>
</dbReference>
<dbReference type="PROSITE" id="PS50016">
    <property type="entry name" value="ZF_PHD_2"/>
    <property type="match status" value="1"/>
</dbReference>
<dbReference type="Proteomes" id="UP001419268">
    <property type="component" value="Unassembled WGS sequence"/>
</dbReference>
<dbReference type="InterPro" id="IPR001965">
    <property type="entry name" value="Znf_PHD"/>
</dbReference>
<keyword evidence="2 4" id="KW-0863">Zinc-finger</keyword>
<dbReference type="SMART" id="SM00249">
    <property type="entry name" value="PHD"/>
    <property type="match status" value="2"/>
</dbReference>
<keyword evidence="9" id="KW-1185">Reference proteome</keyword>
<dbReference type="PANTHER" id="PTHR13793:SF148">
    <property type="entry name" value="RING_FYVE_PHD ZINC FINGER SUPERFAMILY PROTEIN"/>
    <property type="match status" value="1"/>
</dbReference>
<dbReference type="PANTHER" id="PTHR13793">
    <property type="entry name" value="PHD FINGER PROTEINS"/>
    <property type="match status" value="1"/>
</dbReference>
<name>A0AAP0JG89_9MAGN</name>
<dbReference type="InterPro" id="IPR034732">
    <property type="entry name" value="EPHD"/>
</dbReference>
<comment type="caution">
    <text evidence="8">The sequence shown here is derived from an EMBL/GenBank/DDBJ whole genome shotgun (WGS) entry which is preliminary data.</text>
</comment>
<dbReference type="InterPro" id="IPR011011">
    <property type="entry name" value="Znf_FYVE_PHD"/>
</dbReference>
<dbReference type="EMBL" id="JBBNAG010000005">
    <property type="protein sequence ID" value="KAK9132362.1"/>
    <property type="molecule type" value="Genomic_DNA"/>
</dbReference>
<dbReference type="SUPFAM" id="SSF57903">
    <property type="entry name" value="FYVE/PHD zinc finger"/>
    <property type="match status" value="1"/>
</dbReference>
<proteinExistence type="predicted"/>
<accession>A0AAP0JG89</accession>
<dbReference type="GO" id="GO:0008270">
    <property type="term" value="F:zinc ion binding"/>
    <property type="evidence" value="ECO:0007669"/>
    <property type="project" value="UniProtKB-KW"/>
</dbReference>
<evidence type="ECO:0000313" key="9">
    <source>
        <dbReference type="Proteomes" id="UP001419268"/>
    </source>
</evidence>
<sequence length="333" mass="37141">MEVKLQNMHPLKRLKLRHQQAAEELLSKSKTSSVLPAKKRRKDYSWNTTSLRPTTVPMIKTLCLPAKKRIWAPQIIPESPPKQPDSGLDLNALFETSLEKKKPHFVGFDDVDPTDSDNNDQQQEDENDDDGIVCGVCRSTDGDPSDPIVLCDGCDTMVHAFCYGYPLNQGVPEGDWFCATCQQSSSSLHNHTKDICCCLCPVKGGVMKPTTDDDRWAHIACALLVPEVFFRDPEGRGGIDCSRVPQKRWEETCYICDSSKGCAIQCSEPKCSLAFHVGCGLNEELWIEYKEARSGRGGGGGIVAGFCKSHSELWKKQQQTGKFRIVAREEDQQ</sequence>
<evidence type="ECO:0000256" key="3">
    <source>
        <dbReference type="ARBA" id="ARBA00022833"/>
    </source>
</evidence>
<evidence type="ECO:0000256" key="5">
    <source>
        <dbReference type="SAM" id="MobiDB-lite"/>
    </source>
</evidence>
<dbReference type="CDD" id="cd15492">
    <property type="entry name" value="PHD_BRPF_JADE_like"/>
    <property type="match status" value="1"/>
</dbReference>
<evidence type="ECO:0000256" key="2">
    <source>
        <dbReference type="ARBA" id="ARBA00022771"/>
    </source>
</evidence>
<evidence type="ECO:0000259" key="7">
    <source>
        <dbReference type="PROSITE" id="PS51805"/>
    </source>
</evidence>
<evidence type="ECO:0008006" key="10">
    <source>
        <dbReference type="Google" id="ProtNLM"/>
    </source>
</evidence>
<dbReference type="Gene3D" id="3.30.40.10">
    <property type="entry name" value="Zinc/RING finger domain, C3HC4 (zinc finger)"/>
    <property type="match status" value="2"/>
</dbReference>
<gene>
    <name evidence="8" type="ORF">Scep_011890</name>
</gene>
<dbReference type="InterPro" id="IPR019787">
    <property type="entry name" value="Znf_PHD-finger"/>
</dbReference>
<evidence type="ECO:0000259" key="6">
    <source>
        <dbReference type="PROSITE" id="PS50016"/>
    </source>
</evidence>
<dbReference type="InterPro" id="IPR013083">
    <property type="entry name" value="Znf_RING/FYVE/PHD"/>
</dbReference>
<keyword evidence="3" id="KW-0862">Zinc</keyword>
<keyword evidence="1" id="KW-0479">Metal-binding</keyword>
<dbReference type="PROSITE" id="PS51805">
    <property type="entry name" value="EPHD"/>
    <property type="match status" value="1"/>
</dbReference>
<organism evidence="8 9">
    <name type="scientific">Stephania cephalantha</name>
    <dbReference type="NCBI Taxonomy" id="152367"/>
    <lineage>
        <taxon>Eukaryota</taxon>
        <taxon>Viridiplantae</taxon>
        <taxon>Streptophyta</taxon>
        <taxon>Embryophyta</taxon>
        <taxon>Tracheophyta</taxon>
        <taxon>Spermatophyta</taxon>
        <taxon>Magnoliopsida</taxon>
        <taxon>Ranunculales</taxon>
        <taxon>Menispermaceae</taxon>
        <taxon>Menispermoideae</taxon>
        <taxon>Cissampelideae</taxon>
        <taxon>Stephania</taxon>
    </lineage>
</organism>
<dbReference type="GO" id="GO:0006357">
    <property type="term" value="P:regulation of transcription by RNA polymerase II"/>
    <property type="evidence" value="ECO:0007669"/>
    <property type="project" value="TreeGrafter"/>
</dbReference>
<feature type="region of interest" description="Disordered" evidence="5">
    <location>
        <begin position="105"/>
        <end position="132"/>
    </location>
</feature>
<dbReference type="AlphaFoldDB" id="A0AAP0JG89"/>
<dbReference type="Pfam" id="PF00628">
    <property type="entry name" value="PHD"/>
    <property type="match status" value="1"/>
</dbReference>
<evidence type="ECO:0000256" key="1">
    <source>
        <dbReference type="ARBA" id="ARBA00022723"/>
    </source>
</evidence>
<evidence type="ECO:0000313" key="8">
    <source>
        <dbReference type="EMBL" id="KAK9132362.1"/>
    </source>
</evidence>
<feature type="domain" description="PHD-type" evidence="7">
    <location>
        <begin position="194"/>
        <end position="311"/>
    </location>
</feature>
<protein>
    <recommendedName>
        <fullName evidence="10">Protein Jade-1</fullName>
    </recommendedName>
</protein>
<reference evidence="8 9" key="1">
    <citation type="submission" date="2024-01" db="EMBL/GenBank/DDBJ databases">
        <title>Genome assemblies of Stephania.</title>
        <authorList>
            <person name="Yang L."/>
        </authorList>
    </citation>
    <scope>NUCLEOTIDE SEQUENCE [LARGE SCALE GENOMIC DNA]</scope>
    <source>
        <strain evidence="8">JXDWG</strain>
        <tissue evidence="8">Leaf</tissue>
    </source>
</reference>
<feature type="compositionally biased region" description="Acidic residues" evidence="5">
    <location>
        <begin position="109"/>
        <end position="131"/>
    </location>
</feature>
<evidence type="ECO:0000256" key="4">
    <source>
        <dbReference type="PROSITE-ProRule" id="PRU00146"/>
    </source>
</evidence>